<proteinExistence type="predicted"/>
<evidence type="ECO:0000259" key="1">
    <source>
        <dbReference type="Pfam" id="PF07561"/>
    </source>
</evidence>
<sequence length="94" mass="9495">MTALATVADCTVTQCSFNHDGSADAITVGANGSEAPCTTLISLDERGGLPTASAHVGACQRIDCTHNEHLMCAAPSVMIGSGPDTADCLTFQPA</sequence>
<dbReference type="RefSeq" id="WP_158059986.1">
    <property type="nucleotide sequence ID" value="NZ_CP044427.1"/>
</dbReference>
<organism evidence="2 3">
    <name type="scientific">Ornithinimicrobium pratense</name>
    <dbReference type="NCBI Taxonomy" id="2593973"/>
    <lineage>
        <taxon>Bacteria</taxon>
        <taxon>Bacillati</taxon>
        <taxon>Actinomycetota</taxon>
        <taxon>Actinomycetes</taxon>
        <taxon>Micrococcales</taxon>
        <taxon>Ornithinimicrobiaceae</taxon>
        <taxon>Ornithinimicrobium</taxon>
    </lineage>
</organism>
<dbReference type="KEGG" id="serw:FY030_01565"/>
<dbReference type="Proteomes" id="UP000326546">
    <property type="component" value="Chromosome"/>
</dbReference>
<evidence type="ECO:0000313" key="2">
    <source>
        <dbReference type="EMBL" id="QFG67589.1"/>
    </source>
</evidence>
<feature type="domain" description="DUF1540" evidence="1">
    <location>
        <begin position="10"/>
        <end position="31"/>
    </location>
</feature>
<dbReference type="AlphaFoldDB" id="A0A5J6V1F3"/>
<evidence type="ECO:0000313" key="3">
    <source>
        <dbReference type="Proteomes" id="UP000326546"/>
    </source>
</evidence>
<reference evidence="2 3" key="1">
    <citation type="submission" date="2019-09" db="EMBL/GenBank/DDBJ databases">
        <title>Serinicoccus pratensis sp. nov., isolated from meadow soil.</title>
        <authorList>
            <person name="Zhang W."/>
        </authorList>
    </citation>
    <scope>NUCLEOTIDE SEQUENCE [LARGE SCALE GENOMIC DNA]</scope>
    <source>
        <strain evidence="2 3">W204</strain>
    </source>
</reference>
<dbReference type="Pfam" id="PF07561">
    <property type="entry name" value="DUF1540"/>
    <property type="match status" value="2"/>
</dbReference>
<accession>A0A5J6V1F3</accession>
<keyword evidence="3" id="KW-1185">Reference proteome</keyword>
<name>A0A5J6V1F3_9MICO</name>
<feature type="domain" description="DUF1540" evidence="1">
    <location>
        <begin position="59"/>
        <end position="91"/>
    </location>
</feature>
<dbReference type="OrthoDB" id="3213529at2"/>
<dbReference type="InterPro" id="IPR011437">
    <property type="entry name" value="DUF1540"/>
</dbReference>
<protein>
    <submittedName>
        <fullName evidence="2">DUF1540 domain-containing protein</fullName>
    </submittedName>
</protein>
<dbReference type="EMBL" id="CP044427">
    <property type="protein sequence ID" value="QFG67589.1"/>
    <property type="molecule type" value="Genomic_DNA"/>
</dbReference>
<gene>
    <name evidence="2" type="ORF">FY030_01565</name>
</gene>